<reference evidence="1" key="1">
    <citation type="submission" date="2021-06" db="EMBL/GenBank/DDBJ databases">
        <title>Comparative genomics, transcriptomics and evolutionary studies reveal genomic signatures of adaptation to plant cell wall in hemibiotrophic fungi.</title>
        <authorList>
            <consortium name="DOE Joint Genome Institute"/>
            <person name="Baroncelli R."/>
            <person name="Diaz J.F."/>
            <person name="Benocci T."/>
            <person name="Peng M."/>
            <person name="Battaglia E."/>
            <person name="Haridas S."/>
            <person name="Andreopoulos W."/>
            <person name="Labutti K."/>
            <person name="Pangilinan J."/>
            <person name="Floch G.L."/>
            <person name="Makela M.R."/>
            <person name="Henrissat B."/>
            <person name="Grigoriev I.V."/>
            <person name="Crouch J.A."/>
            <person name="De Vries R.P."/>
            <person name="Sukno S.A."/>
            <person name="Thon M.R."/>
        </authorList>
    </citation>
    <scope>NUCLEOTIDE SEQUENCE</scope>
    <source>
        <strain evidence="1">CBS 125086</strain>
    </source>
</reference>
<dbReference type="AlphaFoldDB" id="A0AAD8PQ41"/>
<comment type="caution">
    <text evidence="1">The sequence shown here is derived from an EMBL/GenBank/DDBJ whole genome shotgun (WGS) entry which is preliminary data.</text>
</comment>
<keyword evidence="2" id="KW-1185">Reference proteome</keyword>
<gene>
    <name evidence="1" type="ORF">LY79DRAFT_593856</name>
</gene>
<accession>A0AAD8PQ41</accession>
<dbReference type="Proteomes" id="UP001230504">
    <property type="component" value="Unassembled WGS sequence"/>
</dbReference>
<organism evidence="1 2">
    <name type="scientific">Colletotrichum navitas</name>
    <dbReference type="NCBI Taxonomy" id="681940"/>
    <lineage>
        <taxon>Eukaryota</taxon>
        <taxon>Fungi</taxon>
        <taxon>Dikarya</taxon>
        <taxon>Ascomycota</taxon>
        <taxon>Pezizomycotina</taxon>
        <taxon>Sordariomycetes</taxon>
        <taxon>Hypocreomycetidae</taxon>
        <taxon>Glomerellales</taxon>
        <taxon>Glomerellaceae</taxon>
        <taxon>Colletotrichum</taxon>
        <taxon>Colletotrichum graminicola species complex</taxon>
    </lineage>
</organism>
<dbReference type="EMBL" id="JAHLJV010000089">
    <property type="protein sequence ID" value="KAK1573623.1"/>
    <property type="molecule type" value="Genomic_DNA"/>
</dbReference>
<protein>
    <recommendedName>
        <fullName evidence="3">BTB domain-containing protein</fullName>
    </recommendedName>
</protein>
<evidence type="ECO:0000313" key="1">
    <source>
        <dbReference type="EMBL" id="KAK1573623.1"/>
    </source>
</evidence>
<name>A0AAD8PQ41_9PEZI</name>
<dbReference type="RefSeq" id="XP_060409220.1">
    <property type="nucleotide sequence ID" value="XM_060561616.1"/>
</dbReference>
<proteinExistence type="predicted"/>
<sequence>MPNRRGIDKDEDLILQLSGMGLENAGADVADREETDESVNKKPLNCAQILMLTSPVFKTMLGKKFKEAAELAKIPGFKNAYITNLPIDHIEAMATLCQIFHTVYVSPRSETTSLSKLSLIVDLLLRFSEVSWRILLQHEGTFLSTSDQVKILAGHPLLRHDIIRKPIPKFLYLIQT</sequence>
<evidence type="ECO:0008006" key="3">
    <source>
        <dbReference type="Google" id="ProtNLM"/>
    </source>
</evidence>
<evidence type="ECO:0000313" key="2">
    <source>
        <dbReference type="Proteomes" id="UP001230504"/>
    </source>
</evidence>
<dbReference type="GeneID" id="85445856"/>